<reference evidence="2 3" key="1">
    <citation type="journal article" date="2019" name="Plant Biotechnol. J.">
        <title>The red bayberry genome and genetic basis of sex determination.</title>
        <authorList>
            <person name="Jia H.M."/>
            <person name="Jia H.J."/>
            <person name="Cai Q.L."/>
            <person name="Wang Y."/>
            <person name="Zhao H.B."/>
            <person name="Yang W.F."/>
            <person name="Wang G.Y."/>
            <person name="Li Y.H."/>
            <person name="Zhan D.L."/>
            <person name="Shen Y.T."/>
            <person name="Niu Q.F."/>
            <person name="Chang L."/>
            <person name="Qiu J."/>
            <person name="Zhao L."/>
            <person name="Xie H.B."/>
            <person name="Fu W.Y."/>
            <person name="Jin J."/>
            <person name="Li X.W."/>
            <person name="Jiao Y."/>
            <person name="Zhou C.C."/>
            <person name="Tu T."/>
            <person name="Chai C.Y."/>
            <person name="Gao J.L."/>
            <person name="Fan L.J."/>
            <person name="van de Weg E."/>
            <person name="Wang J.Y."/>
            <person name="Gao Z.S."/>
        </authorList>
    </citation>
    <scope>NUCLEOTIDE SEQUENCE [LARGE SCALE GENOMIC DNA]</scope>
    <source>
        <tissue evidence="2">Leaves</tissue>
    </source>
</reference>
<dbReference type="InterPro" id="IPR036397">
    <property type="entry name" value="RNaseH_sf"/>
</dbReference>
<sequence>MLVCYWKRFGRIDCGVGADRAEELVIVLESLTRDPNKAPPCDVVKINVDVSIRDNFAVTTAILRDHNGNVLSWKVYKIPKTSPLEGEALAAKKGFEEACRKGLSSIMLQGDSLNVIQAIKAYPTRVE</sequence>
<feature type="domain" description="RNase H type-1" evidence="1">
    <location>
        <begin position="48"/>
        <end position="120"/>
    </location>
</feature>
<dbReference type="GO" id="GO:0004523">
    <property type="term" value="F:RNA-DNA hybrid ribonuclease activity"/>
    <property type="evidence" value="ECO:0007669"/>
    <property type="project" value="InterPro"/>
</dbReference>
<dbReference type="InterPro" id="IPR012337">
    <property type="entry name" value="RNaseH-like_sf"/>
</dbReference>
<dbReference type="OrthoDB" id="1906820at2759"/>
<comment type="caution">
    <text evidence="2">The sequence shown here is derived from an EMBL/GenBank/DDBJ whole genome shotgun (WGS) entry which is preliminary data.</text>
</comment>
<gene>
    <name evidence="2" type="ORF">CJ030_MR3G009520</name>
</gene>
<evidence type="ECO:0000313" key="2">
    <source>
        <dbReference type="EMBL" id="KAB1219878.1"/>
    </source>
</evidence>
<dbReference type="Gene3D" id="3.30.420.10">
    <property type="entry name" value="Ribonuclease H-like superfamily/Ribonuclease H"/>
    <property type="match status" value="1"/>
</dbReference>
<keyword evidence="3" id="KW-1185">Reference proteome</keyword>
<evidence type="ECO:0000259" key="1">
    <source>
        <dbReference type="Pfam" id="PF13456"/>
    </source>
</evidence>
<dbReference type="InterPro" id="IPR002156">
    <property type="entry name" value="RNaseH_domain"/>
</dbReference>
<dbReference type="InterPro" id="IPR044730">
    <property type="entry name" value="RNase_H-like_dom_plant"/>
</dbReference>
<dbReference type="EMBL" id="RXIC02000021">
    <property type="protein sequence ID" value="KAB1219878.1"/>
    <property type="molecule type" value="Genomic_DNA"/>
</dbReference>
<dbReference type="SUPFAM" id="SSF53098">
    <property type="entry name" value="Ribonuclease H-like"/>
    <property type="match status" value="1"/>
</dbReference>
<dbReference type="Pfam" id="PF13456">
    <property type="entry name" value="RVT_3"/>
    <property type="match status" value="1"/>
</dbReference>
<name>A0A6A1W864_9ROSI</name>
<dbReference type="AlphaFoldDB" id="A0A6A1W864"/>
<evidence type="ECO:0000313" key="3">
    <source>
        <dbReference type="Proteomes" id="UP000516437"/>
    </source>
</evidence>
<dbReference type="GO" id="GO:0003676">
    <property type="term" value="F:nucleic acid binding"/>
    <property type="evidence" value="ECO:0007669"/>
    <property type="project" value="InterPro"/>
</dbReference>
<dbReference type="CDD" id="cd06222">
    <property type="entry name" value="RNase_H_like"/>
    <property type="match status" value="1"/>
</dbReference>
<dbReference type="InterPro" id="IPR053151">
    <property type="entry name" value="RNase_H-like"/>
</dbReference>
<protein>
    <recommendedName>
        <fullName evidence="1">RNase H type-1 domain-containing protein</fullName>
    </recommendedName>
</protein>
<dbReference type="PANTHER" id="PTHR47723">
    <property type="entry name" value="OS05G0353850 PROTEIN"/>
    <property type="match status" value="1"/>
</dbReference>
<organism evidence="2 3">
    <name type="scientific">Morella rubra</name>
    <name type="common">Chinese bayberry</name>
    <dbReference type="NCBI Taxonomy" id="262757"/>
    <lineage>
        <taxon>Eukaryota</taxon>
        <taxon>Viridiplantae</taxon>
        <taxon>Streptophyta</taxon>
        <taxon>Embryophyta</taxon>
        <taxon>Tracheophyta</taxon>
        <taxon>Spermatophyta</taxon>
        <taxon>Magnoliopsida</taxon>
        <taxon>eudicotyledons</taxon>
        <taxon>Gunneridae</taxon>
        <taxon>Pentapetalae</taxon>
        <taxon>rosids</taxon>
        <taxon>fabids</taxon>
        <taxon>Fagales</taxon>
        <taxon>Myricaceae</taxon>
        <taxon>Morella</taxon>
    </lineage>
</organism>
<proteinExistence type="predicted"/>
<dbReference type="PANTHER" id="PTHR47723:SF19">
    <property type="entry name" value="POLYNUCLEOTIDYL TRANSFERASE, RIBONUCLEASE H-LIKE SUPERFAMILY PROTEIN"/>
    <property type="match status" value="1"/>
</dbReference>
<accession>A0A6A1W864</accession>
<dbReference type="Proteomes" id="UP000516437">
    <property type="component" value="Chromosome 3"/>
</dbReference>